<comment type="caution">
    <text evidence="3">The sequence shown here is derived from an EMBL/GenBank/DDBJ whole genome shotgun (WGS) entry which is preliminary data.</text>
</comment>
<sequence>MAYHNDLGMWGENTAADYLQQQGYTILYRNWRCGHRDIDIIAAMGDVLVMVEVKTRRNEDFAEASTAVNASKIKSLSVAANAFIKKYGGGYDVRFDIVTVVGTPEGEPQINHITDAFLPFI</sequence>
<dbReference type="HAMAP" id="MF_00048">
    <property type="entry name" value="UPF0102"/>
    <property type="match status" value="1"/>
</dbReference>
<dbReference type="Pfam" id="PF02021">
    <property type="entry name" value="UPF0102"/>
    <property type="match status" value="1"/>
</dbReference>
<dbReference type="OrthoDB" id="9802516at2"/>
<evidence type="ECO:0000256" key="1">
    <source>
        <dbReference type="ARBA" id="ARBA00006738"/>
    </source>
</evidence>
<dbReference type="InterPro" id="IPR011335">
    <property type="entry name" value="Restrct_endonuc-II-like"/>
</dbReference>
<dbReference type="PANTHER" id="PTHR34039:SF1">
    <property type="entry name" value="UPF0102 PROTEIN YRAN"/>
    <property type="match status" value="1"/>
</dbReference>
<dbReference type="CDD" id="cd20736">
    <property type="entry name" value="PoNe_Nuclease"/>
    <property type="match status" value="1"/>
</dbReference>
<keyword evidence="4" id="KW-1185">Reference proteome</keyword>
<proteinExistence type="inferred from homology"/>
<dbReference type="Proteomes" id="UP000029614">
    <property type="component" value="Unassembled WGS sequence"/>
</dbReference>
<gene>
    <name evidence="3" type="ORF">HMPREF9302_03075</name>
</gene>
<dbReference type="SUPFAM" id="SSF52980">
    <property type="entry name" value="Restriction endonuclease-like"/>
    <property type="match status" value="1"/>
</dbReference>
<evidence type="ECO:0000256" key="2">
    <source>
        <dbReference type="HAMAP-Rule" id="MF_00048"/>
    </source>
</evidence>
<organism evidence="3 4">
    <name type="scientific">Prevotella amnii DNF00058</name>
    <dbReference type="NCBI Taxonomy" id="1401066"/>
    <lineage>
        <taxon>Bacteria</taxon>
        <taxon>Pseudomonadati</taxon>
        <taxon>Bacteroidota</taxon>
        <taxon>Bacteroidia</taxon>
        <taxon>Bacteroidales</taxon>
        <taxon>Prevotellaceae</taxon>
        <taxon>Prevotella</taxon>
    </lineage>
</organism>
<dbReference type="InterPro" id="IPR003509">
    <property type="entry name" value="UPF0102_YraN-like"/>
</dbReference>
<protein>
    <recommendedName>
        <fullName evidence="2">UPF0102 protein HMPREF9302_03075</fullName>
    </recommendedName>
</protein>
<dbReference type="NCBIfam" id="NF009154">
    <property type="entry name" value="PRK12497.3-3"/>
    <property type="match status" value="1"/>
</dbReference>
<evidence type="ECO:0000313" key="4">
    <source>
        <dbReference type="Proteomes" id="UP000029614"/>
    </source>
</evidence>
<comment type="similarity">
    <text evidence="1 2">Belongs to the UPF0102 family.</text>
</comment>
<dbReference type="RefSeq" id="WP_008450143.1">
    <property type="nucleotide sequence ID" value="NZ_JRNU01000010.1"/>
</dbReference>
<dbReference type="NCBIfam" id="NF009150">
    <property type="entry name" value="PRK12497.1-3"/>
    <property type="match status" value="1"/>
</dbReference>
<dbReference type="Gene3D" id="3.40.1350.10">
    <property type="match status" value="1"/>
</dbReference>
<evidence type="ECO:0000313" key="3">
    <source>
        <dbReference type="EMBL" id="KGF52568.1"/>
    </source>
</evidence>
<accession>A0A096AZS3</accession>
<name>A0A096AZS3_9BACT</name>
<reference evidence="3 4" key="1">
    <citation type="submission" date="2014-07" db="EMBL/GenBank/DDBJ databases">
        <authorList>
            <person name="McCorrison J."/>
            <person name="Sanka R."/>
            <person name="Torralba M."/>
            <person name="Gillis M."/>
            <person name="Haft D.H."/>
            <person name="Methe B."/>
            <person name="Sutton G."/>
            <person name="Nelson K.E."/>
        </authorList>
    </citation>
    <scope>NUCLEOTIDE SEQUENCE [LARGE SCALE GENOMIC DNA]</scope>
    <source>
        <strain evidence="3 4">DNF00058</strain>
    </source>
</reference>
<dbReference type="AlphaFoldDB" id="A0A096AZS3"/>
<dbReference type="PANTHER" id="PTHR34039">
    <property type="entry name" value="UPF0102 PROTEIN YRAN"/>
    <property type="match status" value="1"/>
</dbReference>
<dbReference type="EMBL" id="JRNU01000010">
    <property type="protein sequence ID" value="KGF52568.1"/>
    <property type="molecule type" value="Genomic_DNA"/>
</dbReference>
<dbReference type="InterPro" id="IPR011856">
    <property type="entry name" value="tRNA_endonuc-like_dom_sf"/>
</dbReference>
<dbReference type="GO" id="GO:0003676">
    <property type="term" value="F:nucleic acid binding"/>
    <property type="evidence" value="ECO:0007669"/>
    <property type="project" value="InterPro"/>
</dbReference>